<proteinExistence type="predicted"/>
<dbReference type="AlphaFoldDB" id="A0A5B7GCD2"/>
<evidence type="ECO:0000313" key="2">
    <source>
        <dbReference type="EMBL" id="MPC54957.1"/>
    </source>
</evidence>
<gene>
    <name evidence="2" type="ORF">E2C01_048887</name>
</gene>
<sequence>MLIEVRMEFGKATGKTNNPLHGLRLSPLLTVPQTPPRQQPATLTPSRQTPPSTPVMKPARVP</sequence>
<feature type="compositionally biased region" description="Polar residues" evidence="1">
    <location>
        <begin position="39"/>
        <end position="50"/>
    </location>
</feature>
<evidence type="ECO:0000313" key="3">
    <source>
        <dbReference type="Proteomes" id="UP000324222"/>
    </source>
</evidence>
<protein>
    <submittedName>
        <fullName evidence="2">Uncharacterized protein</fullName>
    </submittedName>
</protein>
<reference evidence="2 3" key="1">
    <citation type="submission" date="2019-05" db="EMBL/GenBank/DDBJ databases">
        <title>Another draft genome of Portunus trituberculatus and its Hox gene families provides insights of decapod evolution.</title>
        <authorList>
            <person name="Jeong J.-H."/>
            <person name="Song I."/>
            <person name="Kim S."/>
            <person name="Choi T."/>
            <person name="Kim D."/>
            <person name="Ryu S."/>
            <person name="Kim W."/>
        </authorList>
    </citation>
    <scope>NUCLEOTIDE SEQUENCE [LARGE SCALE GENOMIC DNA]</scope>
    <source>
        <tissue evidence="2">Muscle</tissue>
    </source>
</reference>
<dbReference type="Proteomes" id="UP000324222">
    <property type="component" value="Unassembled WGS sequence"/>
</dbReference>
<keyword evidence="3" id="KW-1185">Reference proteome</keyword>
<name>A0A5B7GCD2_PORTR</name>
<dbReference type="EMBL" id="VSRR010012771">
    <property type="protein sequence ID" value="MPC54957.1"/>
    <property type="molecule type" value="Genomic_DNA"/>
</dbReference>
<organism evidence="2 3">
    <name type="scientific">Portunus trituberculatus</name>
    <name type="common">Swimming crab</name>
    <name type="synonym">Neptunus trituberculatus</name>
    <dbReference type="NCBI Taxonomy" id="210409"/>
    <lineage>
        <taxon>Eukaryota</taxon>
        <taxon>Metazoa</taxon>
        <taxon>Ecdysozoa</taxon>
        <taxon>Arthropoda</taxon>
        <taxon>Crustacea</taxon>
        <taxon>Multicrustacea</taxon>
        <taxon>Malacostraca</taxon>
        <taxon>Eumalacostraca</taxon>
        <taxon>Eucarida</taxon>
        <taxon>Decapoda</taxon>
        <taxon>Pleocyemata</taxon>
        <taxon>Brachyura</taxon>
        <taxon>Eubrachyura</taxon>
        <taxon>Portunoidea</taxon>
        <taxon>Portunidae</taxon>
        <taxon>Portuninae</taxon>
        <taxon>Portunus</taxon>
    </lineage>
</organism>
<evidence type="ECO:0000256" key="1">
    <source>
        <dbReference type="SAM" id="MobiDB-lite"/>
    </source>
</evidence>
<comment type="caution">
    <text evidence="2">The sequence shown here is derived from an EMBL/GenBank/DDBJ whole genome shotgun (WGS) entry which is preliminary data.</text>
</comment>
<feature type="region of interest" description="Disordered" evidence="1">
    <location>
        <begin position="10"/>
        <end position="62"/>
    </location>
</feature>
<accession>A0A5B7GCD2</accession>